<proteinExistence type="predicted"/>
<dbReference type="EMBL" id="MASI01000001">
    <property type="protein sequence ID" value="ODA68778.1"/>
    <property type="molecule type" value="Genomic_DNA"/>
</dbReference>
<sequence length="159" mass="16940">MAIGAALSFCVLALSLSLAASPLLSAPAEQIEHGADATADALAPEGHDPSSFEAFAVETLQRLNDGAARLQRQAENTVRSFGISVTESAERMDDAWEETLEKFGALRSHAKGTYEALEGRTLRAIDAFERWLAGDRALRPTPLPATPERIEGEGPAIPV</sequence>
<keyword evidence="2" id="KW-0732">Signal</keyword>
<feature type="signal peptide" evidence="2">
    <location>
        <begin position="1"/>
        <end position="20"/>
    </location>
</feature>
<evidence type="ECO:0000256" key="1">
    <source>
        <dbReference type="SAM" id="MobiDB-lite"/>
    </source>
</evidence>
<accession>A0A1E2S372</accession>
<evidence type="ECO:0000313" key="3">
    <source>
        <dbReference type="EMBL" id="ODA68778.1"/>
    </source>
</evidence>
<evidence type="ECO:0000256" key="2">
    <source>
        <dbReference type="SAM" id="SignalP"/>
    </source>
</evidence>
<name>A0A1E2S372_9HYPH</name>
<feature type="chain" id="PRO_5009116674" description="Phasin protein" evidence="2">
    <location>
        <begin position="21"/>
        <end position="159"/>
    </location>
</feature>
<dbReference type="Proteomes" id="UP000095087">
    <property type="component" value="Unassembled WGS sequence"/>
</dbReference>
<dbReference type="RefSeq" id="WP_069094007.1">
    <property type="nucleotide sequence ID" value="NZ_MASI01000001.1"/>
</dbReference>
<gene>
    <name evidence="3" type="ORF">A7A08_00612</name>
</gene>
<evidence type="ECO:0008006" key="5">
    <source>
        <dbReference type="Google" id="ProtNLM"/>
    </source>
</evidence>
<reference evidence="3 4" key="1">
    <citation type="submission" date="2016-07" db="EMBL/GenBank/DDBJ databases">
        <title>Draft genome sequence of Methyloligella halotolerans C2T (VKM B-2706T=CCUG 61687T=DSM 25045T), a halotolerant polyhydroxybutyrate accumulating methylotroph.</title>
        <authorList>
            <person name="Vasilenko O.V."/>
            <person name="Doronina N.V."/>
            <person name="Poroshina M.N."/>
            <person name="Tarlachkov S.V."/>
            <person name="Trotsenko Y.A."/>
        </authorList>
    </citation>
    <scope>NUCLEOTIDE SEQUENCE [LARGE SCALE GENOMIC DNA]</scope>
    <source>
        <strain evidence="3 4">VKM B-2706</strain>
    </source>
</reference>
<evidence type="ECO:0000313" key="4">
    <source>
        <dbReference type="Proteomes" id="UP000095087"/>
    </source>
</evidence>
<organism evidence="3 4">
    <name type="scientific">Methyloligella halotolerans</name>
    <dbReference type="NCBI Taxonomy" id="1177755"/>
    <lineage>
        <taxon>Bacteria</taxon>
        <taxon>Pseudomonadati</taxon>
        <taxon>Pseudomonadota</taxon>
        <taxon>Alphaproteobacteria</taxon>
        <taxon>Hyphomicrobiales</taxon>
        <taxon>Hyphomicrobiaceae</taxon>
        <taxon>Methyloligella</taxon>
    </lineage>
</organism>
<comment type="caution">
    <text evidence="3">The sequence shown here is derived from an EMBL/GenBank/DDBJ whole genome shotgun (WGS) entry which is preliminary data.</text>
</comment>
<feature type="region of interest" description="Disordered" evidence="1">
    <location>
        <begin position="139"/>
        <end position="159"/>
    </location>
</feature>
<protein>
    <recommendedName>
        <fullName evidence="5">Phasin protein</fullName>
    </recommendedName>
</protein>
<keyword evidence="4" id="KW-1185">Reference proteome</keyword>
<dbReference type="AlphaFoldDB" id="A0A1E2S372"/>
<dbReference type="OrthoDB" id="134933at2"/>